<organism evidence="3 4">
    <name type="scientific">Colletotrichum tofieldiae</name>
    <dbReference type="NCBI Taxonomy" id="708197"/>
    <lineage>
        <taxon>Eukaryota</taxon>
        <taxon>Fungi</taxon>
        <taxon>Dikarya</taxon>
        <taxon>Ascomycota</taxon>
        <taxon>Pezizomycotina</taxon>
        <taxon>Sordariomycetes</taxon>
        <taxon>Hypocreomycetidae</taxon>
        <taxon>Glomerellales</taxon>
        <taxon>Glomerellaceae</taxon>
        <taxon>Colletotrichum</taxon>
        <taxon>Colletotrichum spaethianum species complex</taxon>
    </lineage>
</organism>
<name>A0A166UAZ1_9PEZI</name>
<gene>
    <name evidence="3" type="ORF">CT0861_01477</name>
</gene>
<keyword evidence="4" id="KW-1185">Reference proteome</keyword>
<evidence type="ECO:0000313" key="3">
    <source>
        <dbReference type="EMBL" id="KZL73190.1"/>
    </source>
</evidence>
<sequence length="119" mass="12015">MRLIPIALFLASASALPISPRLINISPEISPKIDLSSPVAQCVGIALCNPVTVKGGSQSPTPSIQQQEAPPQQTPSEGGGSLINIAPAISPDINLPGLLKCVGIANCNPVTVNKGEGGS</sequence>
<evidence type="ECO:0000313" key="4">
    <source>
        <dbReference type="Proteomes" id="UP000076552"/>
    </source>
</evidence>
<reference evidence="3 4" key="1">
    <citation type="submission" date="2015-06" db="EMBL/GenBank/DDBJ databases">
        <title>Survival trade-offs in plant roots during colonization by closely related pathogenic and mutualistic fungi.</title>
        <authorList>
            <person name="Hacquard S."/>
            <person name="Kracher B."/>
            <person name="Hiruma K."/>
            <person name="Weinman A."/>
            <person name="Muench P."/>
            <person name="Garrido Oter R."/>
            <person name="Ver Loren van Themaat E."/>
            <person name="Dallerey J.-F."/>
            <person name="Damm U."/>
            <person name="Henrissat B."/>
            <person name="Lespinet O."/>
            <person name="Thon M."/>
            <person name="Kemen E."/>
            <person name="McHardy A.C."/>
            <person name="Schulze-Lefert P."/>
            <person name="O'Connell R.J."/>
        </authorList>
    </citation>
    <scope>NUCLEOTIDE SEQUENCE [LARGE SCALE GENOMIC DNA]</scope>
    <source>
        <strain evidence="3 4">0861</strain>
    </source>
</reference>
<evidence type="ECO:0000256" key="1">
    <source>
        <dbReference type="SAM" id="MobiDB-lite"/>
    </source>
</evidence>
<feature type="chain" id="PRO_5013085361" description="Hydrophobin" evidence="2">
    <location>
        <begin position="16"/>
        <end position="119"/>
    </location>
</feature>
<feature type="compositionally biased region" description="Polar residues" evidence="1">
    <location>
        <begin position="55"/>
        <end position="76"/>
    </location>
</feature>
<evidence type="ECO:0008006" key="5">
    <source>
        <dbReference type="Google" id="ProtNLM"/>
    </source>
</evidence>
<keyword evidence="2" id="KW-0732">Signal</keyword>
<accession>A0A166UAZ1</accession>
<feature type="region of interest" description="Disordered" evidence="1">
    <location>
        <begin position="53"/>
        <end position="84"/>
    </location>
</feature>
<proteinExistence type="predicted"/>
<dbReference type="AlphaFoldDB" id="A0A166UAZ1"/>
<protein>
    <recommendedName>
        <fullName evidence="5">Hydrophobin</fullName>
    </recommendedName>
</protein>
<dbReference type="Proteomes" id="UP000076552">
    <property type="component" value="Unassembled WGS sequence"/>
</dbReference>
<comment type="caution">
    <text evidence="3">The sequence shown here is derived from an EMBL/GenBank/DDBJ whole genome shotgun (WGS) entry which is preliminary data.</text>
</comment>
<feature type="signal peptide" evidence="2">
    <location>
        <begin position="1"/>
        <end position="15"/>
    </location>
</feature>
<evidence type="ECO:0000256" key="2">
    <source>
        <dbReference type="SAM" id="SignalP"/>
    </source>
</evidence>
<dbReference type="OrthoDB" id="4843494at2759"/>
<dbReference type="EMBL" id="LFIV01000047">
    <property type="protein sequence ID" value="KZL73190.1"/>
    <property type="molecule type" value="Genomic_DNA"/>
</dbReference>